<gene>
    <name evidence="1" type="ORF">QAD02_000590</name>
</gene>
<proteinExistence type="predicted"/>
<comment type="caution">
    <text evidence="1">The sequence shown here is derived from an EMBL/GenBank/DDBJ whole genome shotgun (WGS) entry which is preliminary data.</text>
</comment>
<accession>A0ACC2NEM0</accession>
<dbReference type="EMBL" id="CM056743">
    <property type="protein sequence ID" value="KAJ8669331.1"/>
    <property type="molecule type" value="Genomic_DNA"/>
</dbReference>
<name>A0ACC2NEM0_9HYME</name>
<protein>
    <submittedName>
        <fullName evidence="1">Uncharacterized protein</fullName>
    </submittedName>
</protein>
<keyword evidence="2" id="KW-1185">Reference proteome</keyword>
<evidence type="ECO:0000313" key="2">
    <source>
        <dbReference type="Proteomes" id="UP001239111"/>
    </source>
</evidence>
<dbReference type="Proteomes" id="UP001239111">
    <property type="component" value="Chromosome 3"/>
</dbReference>
<evidence type="ECO:0000313" key="1">
    <source>
        <dbReference type="EMBL" id="KAJ8669331.1"/>
    </source>
</evidence>
<organism evidence="1 2">
    <name type="scientific">Eretmocerus hayati</name>
    <dbReference type="NCBI Taxonomy" id="131215"/>
    <lineage>
        <taxon>Eukaryota</taxon>
        <taxon>Metazoa</taxon>
        <taxon>Ecdysozoa</taxon>
        <taxon>Arthropoda</taxon>
        <taxon>Hexapoda</taxon>
        <taxon>Insecta</taxon>
        <taxon>Pterygota</taxon>
        <taxon>Neoptera</taxon>
        <taxon>Endopterygota</taxon>
        <taxon>Hymenoptera</taxon>
        <taxon>Apocrita</taxon>
        <taxon>Proctotrupomorpha</taxon>
        <taxon>Chalcidoidea</taxon>
        <taxon>Aphelinidae</taxon>
        <taxon>Aphelininae</taxon>
        <taxon>Eretmocerus</taxon>
    </lineage>
</organism>
<reference evidence="1" key="1">
    <citation type="submission" date="2023-04" db="EMBL/GenBank/DDBJ databases">
        <title>A chromosome-level genome assembly of the parasitoid wasp Eretmocerus hayati.</title>
        <authorList>
            <person name="Zhong Y."/>
            <person name="Liu S."/>
            <person name="Liu Y."/>
        </authorList>
    </citation>
    <scope>NUCLEOTIDE SEQUENCE</scope>
    <source>
        <strain evidence="1">ZJU_SS_LIU_2023</strain>
    </source>
</reference>
<sequence length="181" mass="20634">MKALLYQWRYITDFCRGHLWWMSNTNTEVSVTSSVPSLLVSLVRVGIQNIVRPKRTVTVVNLCKTCHRVPLGGTGDDYKKDSVDTGYDTISSPESVFFETVVQADVRPSDEKYDLTKISSSASFCHQCRMFISLRDRVTQTDIKMSDFICESSLEKRRRFTVAVSKEQSTQTSDPQQTRSL</sequence>